<evidence type="ECO:0000256" key="12">
    <source>
        <dbReference type="RuleBase" id="RU003832"/>
    </source>
</evidence>
<comment type="similarity">
    <text evidence="3 12">Belongs to the glycosyltransferase 10 family.</text>
</comment>
<dbReference type="OrthoDB" id="427096at2759"/>
<evidence type="ECO:0000256" key="9">
    <source>
        <dbReference type="ARBA" id="ARBA00023034"/>
    </source>
</evidence>
<dbReference type="PANTHER" id="PTHR48438">
    <property type="entry name" value="ALPHA-(1,3)-FUCOSYLTRANSFERASE C-RELATED"/>
    <property type="match status" value="1"/>
</dbReference>
<keyword evidence="8" id="KW-1133">Transmembrane helix</keyword>
<dbReference type="InterPro" id="IPR055270">
    <property type="entry name" value="Glyco_tran_10_C"/>
</dbReference>
<dbReference type="InterPro" id="IPR001503">
    <property type="entry name" value="Glyco_trans_10"/>
</dbReference>
<dbReference type="PANTHER" id="PTHR48438:SF1">
    <property type="entry name" value="ALPHA-(1,3)-FUCOSYLTRANSFERASE C-RELATED"/>
    <property type="match status" value="1"/>
</dbReference>
<evidence type="ECO:0000256" key="4">
    <source>
        <dbReference type="ARBA" id="ARBA00022676"/>
    </source>
</evidence>
<feature type="domain" description="Fucosyltransferase N-terminal" evidence="14">
    <location>
        <begin position="156"/>
        <end position="248"/>
    </location>
</feature>
<evidence type="ECO:0000256" key="8">
    <source>
        <dbReference type="ARBA" id="ARBA00022989"/>
    </source>
</evidence>
<dbReference type="Pfam" id="PF17039">
    <property type="entry name" value="Glyco_tran_10_N"/>
    <property type="match status" value="1"/>
</dbReference>
<dbReference type="UniPathway" id="UPA00378"/>
<comment type="pathway">
    <text evidence="2">Protein modification; protein glycosylation.</text>
</comment>
<dbReference type="EC" id="2.4.1.-" evidence="12"/>
<accession>A0A813PWV2</accession>
<evidence type="ECO:0000259" key="13">
    <source>
        <dbReference type="Pfam" id="PF00852"/>
    </source>
</evidence>
<evidence type="ECO:0000313" key="15">
    <source>
        <dbReference type="EMBL" id="CAF0759106.1"/>
    </source>
</evidence>
<comment type="subcellular location">
    <subcellularLocation>
        <location evidence="1">Golgi apparatus membrane</location>
        <topology evidence="1">Single-pass type II membrane protein</topology>
    </subcellularLocation>
    <subcellularLocation>
        <location evidence="12">Golgi apparatus</location>
        <location evidence="12">Golgi stack membrane</location>
        <topology evidence="12">Single-pass type II membrane protein</topology>
    </subcellularLocation>
</comment>
<keyword evidence="6 12" id="KW-0812">Transmembrane</keyword>
<keyword evidence="7" id="KW-0735">Signal-anchor</keyword>
<name>A0A813PWV2_9BILA</name>
<dbReference type="InterPro" id="IPR031481">
    <property type="entry name" value="Glyco_tran_10_N"/>
</dbReference>
<dbReference type="GO" id="GO:0000139">
    <property type="term" value="C:Golgi membrane"/>
    <property type="evidence" value="ECO:0007669"/>
    <property type="project" value="UniProtKB-SubCell"/>
</dbReference>
<evidence type="ECO:0000259" key="14">
    <source>
        <dbReference type="Pfam" id="PF17039"/>
    </source>
</evidence>
<dbReference type="GO" id="GO:0032580">
    <property type="term" value="C:Golgi cisterna membrane"/>
    <property type="evidence" value="ECO:0007669"/>
    <property type="project" value="UniProtKB-SubCell"/>
</dbReference>
<keyword evidence="9 12" id="KW-0333">Golgi apparatus</keyword>
<keyword evidence="11" id="KW-0325">Glycoprotein</keyword>
<proteinExistence type="inferred from homology"/>
<dbReference type="Gene3D" id="3.40.50.11660">
    <property type="entry name" value="Glycosyl transferase family 10, C-terminal domain"/>
    <property type="match status" value="1"/>
</dbReference>
<comment type="caution">
    <text evidence="15">The sequence shown here is derived from an EMBL/GenBank/DDBJ whole genome shotgun (WGS) entry which is preliminary data.</text>
</comment>
<evidence type="ECO:0000256" key="2">
    <source>
        <dbReference type="ARBA" id="ARBA00004922"/>
    </source>
</evidence>
<protein>
    <recommendedName>
        <fullName evidence="12">Fucosyltransferase</fullName>
        <ecNumber evidence="12">2.4.1.-</ecNumber>
    </recommendedName>
</protein>
<dbReference type="SUPFAM" id="SSF53756">
    <property type="entry name" value="UDP-Glycosyltransferase/glycogen phosphorylase"/>
    <property type="match status" value="1"/>
</dbReference>
<dbReference type="AlphaFoldDB" id="A0A813PWV2"/>
<dbReference type="EMBL" id="CAJNOC010000419">
    <property type="protein sequence ID" value="CAF0759106.1"/>
    <property type="molecule type" value="Genomic_DNA"/>
</dbReference>
<evidence type="ECO:0000256" key="5">
    <source>
        <dbReference type="ARBA" id="ARBA00022679"/>
    </source>
</evidence>
<gene>
    <name evidence="15" type="ORF">OXX778_LOCUS4332</name>
</gene>
<dbReference type="GO" id="GO:0008417">
    <property type="term" value="F:fucosyltransferase activity"/>
    <property type="evidence" value="ECO:0007669"/>
    <property type="project" value="InterPro"/>
</dbReference>
<keyword evidence="10" id="KW-0472">Membrane</keyword>
<evidence type="ECO:0000256" key="11">
    <source>
        <dbReference type="ARBA" id="ARBA00023180"/>
    </source>
</evidence>
<keyword evidence="4 12" id="KW-0328">Glycosyltransferase</keyword>
<dbReference type="Proteomes" id="UP000663879">
    <property type="component" value="Unassembled WGS sequence"/>
</dbReference>
<organism evidence="15 16">
    <name type="scientific">Brachionus calyciflorus</name>
    <dbReference type="NCBI Taxonomy" id="104777"/>
    <lineage>
        <taxon>Eukaryota</taxon>
        <taxon>Metazoa</taxon>
        <taxon>Spiralia</taxon>
        <taxon>Gnathifera</taxon>
        <taxon>Rotifera</taxon>
        <taxon>Eurotatoria</taxon>
        <taxon>Monogononta</taxon>
        <taxon>Pseudotrocha</taxon>
        <taxon>Ploima</taxon>
        <taxon>Brachionidae</taxon>
        <taxon>Brachionus</taxon>
    </lineage>
</organism>
<evidence type="ECO:0000313" key="16">
    <source>
        <dbReference type="Proteomes" id="UP000663879"/>
    </source>
</evidence>
<dbReference type="Pfam" id="PF00852">
    <property type="entry name" value="Glyco_transf_10"/>
    <property type="match status" value="1"/>
</dbReference>
<evidence type="ECO:0000256" key="7">
    <source>
        <dbReference type="ARBA" id="ARBA00022968"/>
    </source>
</evidence>
<keyword evidence="5 12" id="KW-0808">Transferase</keyword>
<sequence length="478" mass="57302">MGLILFIYTNLYNENEEEQVQDKFYTEKQKFNPRPNRSVKEINLNDSLENEYLTQMKNIFEPDENDEQFKLYLKYKKSSNQHDSKIFYKSKVILDKIDSKKIPKSHYLIVEYTPIFNQAKYCNNKIPDEMLNIISDKQLTLKLNEKKNSTKIYDLLDKCHYKNCFFSCDKNLASQADALLFHESDLKRKVKSFSENNFDGVYAKMFDFKRNPSQFWILWNDEANPVEKTMDPFKFNWTISYNSKSEVSYCAYGCTTKLDVKLNDEDFEKLVREEFEIRKKSALWFVSNCGAKARLVFAEKLAQYYPMEINGKCNDLIKNSFNDTSRILFNNNPCLRDSECEKNAFAQNKFYFAFENQNCTDYITEKFWRSLDYNLIPIVLHPKKEYYERTAPKNSFIHLEDFDYDPKRLSDYLNLVSSDAKIYSQFFEWKKNFKSLYKGNPLEQFRLCELCEKLNNQNKNYHSYYENLSNWFNSQCKR</sequence>
<evidence type="ECO:0000256" key="10">
    <source>
        <dbReference type="ARBA" id="ARBA00023136"/>
    </source>
</evidence>
<reference evidence="15" key="1">
    <citation type="submission" date="2021-02" db="EMBL/GenBank/DDBJ databases">
        <authorList>
            <person name="Nowell W R."/>
        </authorList>
    </citation>
    <scope>NUCLEOTIDE SEQUENCE</scope>
    <source>
        <strain evidence="15">Ploen Becks lab</strain>
    </source>
</reference>
<feature type="domain" description="Fucosyltransferase C-terminal" evidence="13">
    <location>
        <begin position="278"/>
        <end position="471"/>
    </location>
</feature>
<evidence type="ECO:0000256" key="1">
    <source>
        <dbReference type="ARBA" id="ARBA00004323"/>
    </source>
</evidence>
<evidence type="ECO:0000256" key="3">
    <source>
        <dbReference type="ARBA" id="ARBA00008919"/>
    </source>
</evidence>
<dbReference type="InterPro" id="IPR038577">
    <property type="entry name" value="GT10-like_C_sf"/>
</dbReference>
<evidence type="ECO:0000256" key="6">
    <source>
        <dbReference type="ARBA" id="ARBA00022692"/>
    </source>
</evidence>
<keyword evidence="16" id="KW-1185">Reference proteome</keyword>